<keyword evidence="2" id="KW-1185">Reference proteome</keyword>
<proteinExistence type="predicted"/>
<dbReference type="AlphaFoldDB" id="A0A7N0ZV70"/>
<dbReference type="Gramene" id="Kaladp0039s0168.1.v1.1">
    <property type="protein sequence ID" value="Kaladp0039s0168.1.v1.1.CDS.1"/>
    <property type="gene ID" value="Kaladp0039s0168.v1.1"/>
</dbReference>
<organism evidence="1 2">
    <name type="scientific">Kalanchoe fedtschenkoi</name>
    <name type="common">Lavender scallops</name>
    <name type="synonym">South American air plant</name>
    <dbReference type="NCBI Taxonomy" id="63787"/>
    <lineage>
        <taxon>Eukaryota</taxon>
        <taxon>Viridiplantae</taxon>
        <taxon>Streptophyta</taxon>
        <taxon>Embryophyta</taxon>
        <taxon>Tracheophyta</taxon>
        <taxon>Spermatophyta</taxon>
        <taxon>Magnoliopsida</taxon>
        <taxon>eudicotyledons</taxon>
        <taxon>Gunneridae</taxon>
        <taxon>Pentapetalae</taxon>
        <taxon>Saxifragales</taxon>
        <taxon>Crassulaceae</taxon>
        <taxon>Kalanchoe</taxon>
    </lineage>
</organism>
<dbReference type="Proteomes" id="UP000594263">
    <property type="component" value="Unplaced"/>
</dbReference>
<sequence>MNLLNPSLYISLQMLLSWIDSWWITTPISALKFVVSCTRVSSRNWGRMC</sequence>
<accession>A0A7N0ZV70</accession>
<protein>
    <submittedName>
        <fullName evidence="1">Uncharacterized protein</fullName>
    </submittedName>
</protein>
<evidence type="ECO:0000313" key="1">
    <source>
        <dbReference type="EnsemblPlants" id="Kaladp0039s0168.1.v1.1.CDS.1"/>
    </source>
</evidence>
<name>A0A7N0ZV70_KALFE</name>
<dbReference type="EnsemblPlants" id="Kaladp0039s0168.1.v1.1">
    <property type="protein sequence ID" value="Kaladp0039s0168.1.v1.1.CDS.1"/>
    <property type="gene ID" value="Kaladp0039s0168.v1.1"/>
</dbReference>
<evidence type="ECO:0000313" key="2">
    <source>
        <dbReference type="Proteomes" id="UP000594263"/>
    </source>
</evidence>
<reference evidence="1" key="1">
    <citation type="submission" date="2021-01" db="UniProtKB">
        <authorList>
            <consortium name="EnsemblPlants"/>
        </authorList>
    </citation>
    <scope>IDENTIFICATION</scope>
</reference>